<dbReference type="Pfam" id="PF01370">
    <property type="entry name" value="Epimerase"/>
    <property type="match status" value="1"/>
</dbReference>
<dbReference type="InterPro" id="IPR036291">
    <property type="entry name" value="NAD(P)-bd_dom_sf"/>
</dbReference>
<organism evidence="2 3">
    <name type="scientific">Agromyces hippuratus</name>
    <dbReference type="NCBI Taxonomy" id="286438"/>
    <lineage>
        <taxon>Bacteria</taxon>
        <taxon>Bacillati</taxon>
        <taxon>Actinomycetota</taxon>
        <taxon>Actinomycetes</taxon>
        <taxon>Micrococcales</taxon>
        <taxon>Microbacteriaceae</taxon>
        <taxon>Agromyces</taxon>
    </lineage>
</organism>
<dbReference type="InterPro" id="IPR001509">
    <property type="entry name" value="Epimerase_deHydtase"/>
</dbReference>
<sequence>MRTALIGYTGFVGTNLAARHEFDAVYNTRNIAEIANESFDLVVSAGNRADSHRINRHGAEDLAEIDALADRLDSVRIGKLVLVSTVCVYPGGSAPTESTPLSPADLTPYGANRLHQEQRLSAAHDTLVVRLPQLYGDGLKKGIVYDLANDYRVEHIRPDAEFQYYDARRLWNDIGVALEAGIESLNLATPPLRADTVALEGFGVDVSQNDPGPADPFAAMYSRDMRTEHAGLFGASGDYLLDAAAELDGIREFARSIREAV</sequence>
<comment type="caution">
    <text evidence="2">The sequence shown here is derived from an EMBL/GenBank/DDBJ whole genome shotgun (WGS) entry which is preliminary data.</text>
</comment>
<reference evidence="2 3" key="1">
    <citation type="submission" date="2020-07" db="EMBL/GenBank/DDBJ databases">
        <title>Sequencing the genomes of 1000 actinobacteria strains.</title>
        <authorList>
            <person name="Klenk H.-P."/>
        </authorList>
    </citation>
    <scope>NUCLEOTIDE SEQUENCE [LARGE SCALE GENOMIC DNA]</scope>
    <source>
        <strain evidence="2 3">DSM 8598</strain>
    </source>
</reference>
<proteinExistence type="predicted"/>
<dbReference type="AlphaFoldDB" id="A0A852WRY3"/>
<gene>
    <name evidence="2" type="ORF">BJY17_001254</name>
</gene>
<feature type="domain" description="NAD-dependent epimerase/dehydratase" evidence="1">
    <location>
        <begin position="35"/>
        <end position="138"/>
    </location>
</feature>
<dbReference type="SUPFAM" id="SSF51735">
    <property type="entry name" value="NAD(P)-binding Rossmann-fold domains"/>
    <property type="match status" value="1"/>
</dbReference>
<name>A0A852WRY3_9MICO</name>
<protein>
    <recommendedName>
        <fullName evidence="1">NAD-dependent epimerase/dehydratase domain-containing protein</fullName>
    </recommendedName>
</protein>
<keyword evidence="3" id="KW-1185">Reference proteome</keyword>
<dbReference type="Proteomes" id="UP000549066">
    <property type="component" value="Unassembled WGS sequence"/>
</dbReference>
<evidence type="ECO:0000313" key="3">
    <source>
        <dbReference type="Proteomes" id="UP000549066"/>
    </source>
</evidence>
<dbReference type="EMBL" id="JACCFI010000001">
    <property type="protein sequence ID" value="NYG20507.1"/>
    <property type="molecule type" value="Genomic_DNA"/>
</dbReference>
<accession>A0A852WRY3</accession>
<dbReference type="RefSeq" id="WP_179550616.1">
    <property type="nucleotide sequence ID" value="NZ_JACCFI010000001.1"/>
</dbReference>
<evidence type="ECO:0000313" key="2">
    <source>
        <dbReference type="EMBL" id="NYG20507.1"/>
    </source>
</evidence>
<evidence type="ECO:0000259" key="1">
    <source>
        <dbReference type="Pfam" id="PF01370"/>
    </source>
</evidence>
<dbReference type="Gene3D" id="3.40.50.720">
    <property type="entry name" value="NAD(P)-binding Rossmann-like Domain"/>
    <property type="match status" value="1"/>
</dbReference>